<evidence type="ECO:0000256" key="3">
    <source>
        <dbReference type="ARBA" id="ARBA00022448"/>
    </source>
</evidence>
<evidence type="ECO:0000256" key="7">
    <source>
        <dbReference type="PROSITE-ProRule" id="PRU00282"/>
    </source>
</evidence>
<dbReference type="PANTHER" id="PTHR24089">
    <property type="entry name" value="SOLUTE CARRIER FAMILY 25"/>
    <property type="match status" value="1"/>
</dbReference>
<evidence type="ECO:0000313" key="9">
    <source>
        <dbReference type="EMBL" id="KAI1711150.1"/>
    </source>
</evidence>
<feature type="repeat" description="Solcar" evidence="7">
    <location>
        <begin position="120"/>
        <end position="206"/>
    </location>
</feature>
<dbReference type="InterPro" id="IPR018108">
    <property type="entry name" value="MCP_transmembrane"/>
</dbReference>
<dbReference type="Proteomes" id="UP001201812">
    <property type="component" value="Unassembled WGS sequence"/>
</dbReference>
<dbReference type="SUPFAM" id="SSF103506">
    <property type="entry name" value="Mitochondrial carrier"/>
    <property type="match status" value="1"/>
</dbReference>
<evidence type="ECO:0000256" key="8">
    <source>
        <dbReference type="RuleBase" id="RU000488"/>
    </source>
</evidence>
<dbReference type="GO" id="GO:0016020">
    <property type="term" value="C:membrane"/>
    <property type="evidence" value="ECO:0007669"/>
    <property type="project" value="UniProtKB-SubCell"/>
</dbReference>
<comment type="subcellular location">
    <subcellularLocation>
        <location evidence="1">Membrane</location>
        <topology evidence="1">Multi-pass membrane protein</topology>
    </subcellularLocation>
</comment>
<evidence type="ECO:0000256" key="2">
    <source>
        <dbReference type="ARBA" id="ARBA00006375"/>
    </source>
</evidence>
<keyword evidence="4 7" id="KW-0812">Transmembrane</keyword>
<keyword evidence="6 7" id="KW-0472">Membrane</keyword>
<sequence>MTVGGSHIHPEPINGRELAAYEYSEAGLASGIATRCLIQPFDVLKIRFQLQEEPLRGKTRGKYSGILQSVKLIWKEEGGTAFWKGHMPAQGLSAIYGVVQFTTFEELSHKMQELQWLKNHTMSRDFLCGALAGCTAMTTAMPLDVIRTRLVAQGNPKIYRGTIHAVIKIWKMEKIPGFFRGLVPSLAQIAPYTGLQFSCYRFLIRIWGEYISGHESTGALLSGAVAGTFAKTVLYPLDLVRHRLQVNSLIRGSHFGKTSQNRGMIRTMAGVIRREGIFGLFKGLWPSMIKAGANSGFAFLFYELACDLLRAI</sequence>
<comment type="similarity">
    <text evidence="2 8">Belongs to the mitochondrial carrier (TC 2.A.29) family.</text>
</comment>
<dbReference type="GO" id="GO:0055085">
    <property type="term" value="P:transmembrane transport"/>
    <property type="evidence" value="ECO:0007669"/>
    <property type="project" value="InterPro"/>
</dbReference>
<name>A0AAD4N4L3_9BILA</name>
<dbReference type="PROSITE" id="PS50920">
    <property type="entry name" value="SOLCAR"/>
    <property type="match status" value="3"/>
</dbReference>
<organism evidence="9 10">
    <name type="scientific">Ditylenchus destructor</name>
    <dbReference type="NCBI Taxonomy" id="166010"/>
    <lineage>
        <taxon>Eukaryota</taxon>
        <taxon>Metazoa</taxon>
        <taxon>Ecdysozoa</taxon>
        <taxon>Nematoda</taxon>
        <taxon>Chromadorea</taxon>
        <taxon>Rhabditida</taxon>
        <taxon>Tylenchina</taxon>
        <taxon>Tylenchomorpha</taxon>
        <taxon>Sphaerularioidea</taxon>
        <taxon>Anguinidae</taxon>
        <taxon>Anguininae</taxon>
        <taxon>Ditylenchus</taxon>
    </lineage>
</organism>
<dbReference type="InterPro" id="IPR023395">
    <property type="entry name" value="MCP_dom_sf"/>
</dbReference>
<proteinExistence type="inferred from homology"/>
<dbReference type="PRINTS" id="PR00926">
    <property type="entry name" value="MITOCARRIER"/>
</dbReference>
<reference evidence="9" key="1">
    <citation type="submission" date="2022-01" db="EMBL/GenBank/DDBJ databases">
        <title>Genome Sequence Resource for Two Populations of Ditylenchus destructor, the Migratory Endoparasitic Phytonematode.</title>
        <authorList>
            <person name="Zhang H."/>
            <person name="Lin R."/>
            <person name="Xie B."/>
        </authorList>
    </citation>
    <scope>NUCLEOTIDE SEQUENCE</scope>
    <source>
        <strain evidence="9">BazhouSP</strain>
    </source>
</reference>
<protein>
    <submittedName>
        <fullName evidence="9">Mitochondrial carrier protein domain-containing protein</fullName>
    </submittedName>
</protein>
<evidence type="ECO:0000313" key="10">
    <source>
        <dbReference type="Proteomes" id="UP001201812"/>
    </source>
</evidence>
<evidence type="ECO:0000256" key="5">
    <source>
        <dbReference type="ARBA" id="ARBA00022737"/>
    </source>
</evidence>
<feature type="repeat" description="Solcar" evidence="7">
    <location>
        <begin position="214"/>
        <end position="308"/>
    </location>
</feature>
<feature type="repeat" description="Solcar" evidence="7">
    <location>
        <begin position="18"/>
        <end position="110"/>
    </location>
</feature>
<evidence type="ECO:0000256" key="4">
    <source>
        <dbReference type="ARBA" id="ARBA00022692"/>
    </source>
</evidence>
<dbReference type="InterPro" id="IPR002067">
    <property type="entry name" value="MCP"/>
</dbReference>
<dbReference type="Pfam" id="PF00153">
    <property type="entry name" value="Mito_carr"/>
    <property type="match status" value="3"/>
</dbReference>
<accession>A0AAD4N4L3</accession>
<dbReference type="AlphaFoldDB" id="A0AAD4N4L3"/>
<evidence type="ECO:0000256" key="1">
    <source>
        <dbReference type="ARBA" id="ARBA00004141"/>
    </source>
</evidence>
<dbReference type="Gene3D" id="1.50.40.10">
    <property type="entry name" value="Mitochondrial carrier domain"/>
    <property type="match status" value="1"/>
</dbReference>
<keyword evidence="3 8" id="KW-0813">Transport</keyword>
<dbReference type="EMBL" id="JAKKPZ010000023">
    <property type="protein sequence ID" value="KAI1711150.1"/>
    <property type="molecule type" value="Genomic_DNA"/>
</dbReference>
<evidence type="ECO:0000256" key="6">
    <source>
        <dbReference type="ARBA" id="ARBA00023136"/>
    </source>
</evidence>
<comment type="caution">
    <text evidence="9">The sequence shown here is derived from an EMBL/GenBank/DDBJ whole genome shotgun (WGS) entry which is preliminary data.</text>
</comment>
<keyword evidence="10" id="KW-1185">Reference proteome</keyword>
<keyword evidence="5" id="KW-0677">Repeat</keyword>
<gene>
    <name evidence="9" type="ORF">DdX_10403</name>
</gene>